<evidence type="ECO:0000259" key="6">
    <source>
        <dbReference type="Pfam" id="PF17210"/>
    </source>
</evidence>
<gene>
    <name evidence="7" type="ORF">GK108_30135</name>
</gene>
<evidence type="ECO:0000256" key="2">
    <source>
        <dbReference type="ARBA" id="ARBA00022525"/>
    </source>
</evidence>
<dbReference type="PANTHER" id="PTHR23303">
    <property type="entry name" value="CARBOXYPEPTIDASE REGULATORY REGION-CONTAINING"/>
    <property type="match status" value="1"/>
</dbReference>
<evidence type="ECO:0000256" key="4">
    <source>
        <dbReference type="SAM" id="SignalP"/>
    </source>
</evidence>
<keyword evidence="3 4" id="KW-0732">Signal</keyword>
<comment type="caution">
    <text evidence="7">The sequence shown here is derived from an EMBL/GenBank/DDBJ whole genome shotgun (WGS) entry which is preliminary data.</text>
</comment>
<feature type="domain" description="DUF11" evidence="5">
    <location>
        <begin position="46"/>
        <end position="163"/>
    </location>
</feature>
<dbReference type="Pfam" id="PF17210">
    <property type="entry name" value="SdrD_B"/>
    <property type="match status" value="2"/>
</dbReference>
<organism evidence="7 8">
    <name type="scientific">Spirosoma terrae</name>
    <dbReference type="NCBI Taxonomy" id="1968276"/>
    <lineage>
        <taxon>Bacteria</taxon>
        <taxon>Pseudomonadati</taxon>
        <taxon>Bacteroidota</taxon>
        <taxon>Cytophagia</taxon>
        <taxon>Cytophagales</taxon>
        <taxon>Cytophagaceae</taxon>
        <taxon>Spirosoma</taxon>
    </lineage>
</organism>
<evidence type="ECO:0000313" key="7">
    <source>
        <dbReference type="EMBL" id="NDU99176.1"/>
    </source>
</evidence>
<feature type="chain" id="PRO_5026785289" evidence="4">
    <location>
        <begin position="42"/>
        <end position="406"/>
    </location>
</feature>
<evidence type="ECO:0000313" key="8">
    <source>
        <dbReference type="Proteomes" id="UP000474175"/>
    </source>
</evidence>
<reference evidence="7 8" key="1">
    <citation type="submission" date="2020-02" db="EMBL/GenBank/DDBJ databases">
        <title>Draft genome sequence of two Spirosoma agri KCTC 52727 and Spirosoma terrae KCTC 52035.</title>
        <authorList>
            <person name="Rojas J."/>
            <person name="Ambika Manirajan B."/>
            <person name="Suarez C."/>
            <person name="Ratering S."/>
            <person name="Schnell S."/>
        </authorList>
    </citation>
    <scope>NUCLEOTIDE SEQUENCE [LARGE SCALE GENOMIC DNA]</scope>
    <source>
        <strain evidence="7 8">KCTC 52035</strain>
    </source>
</reference>
<dbReference type="PANTHER" id="PTHR23303:SF15">
    <property type="entry name" value="COLOSSIN-A"/>
    <property type="match status" value="1"/>
</dbReference>
<comment type="subcellular location">
    <subcellularLocation>
        <location evidence="1">Secreted</location>
    </subcellularLocation>
</comment>
<dbReference type="InterPro" id="IPR013783">
    <property type="entry name" value="Ig-like_fold"/>
</dbReference>
<dbReference type="Pfam" id="PF01345">
    <property type="entry name" value="DUF11"/>
    <property type="match status" value="1"/>
</dbReference>
<feature type="domain" description="SD-repeat containing protein B" evidence="6">
    <location>
        <begin position="380"/>
        <end position="406"/>
    </location>
</feature>
<evidence type="ECO:0000259" key="5">
    <source>
        <dbReference type="Pfam" id="PF01345"/>
    </source>
</evidence>
<proteinExistence type="predicted"/>
<evidence type="ECO:0000256" key="1">
    <source>
        <dbReference type="ARBA" id="ARBA00004613"/>
    </source>
</evidence>
<feature type="domain" description="SD-repeat containing protein B" evidence="6">
    <location>
        <begin position="256"/>
        <end position="375"/>
    </location>
</feature>
<dbReference type="InterPro" id="IPR033764">
    <property type="entry name" value="Sdr_B"/>
</dbReference>
<feature type="non-terminal residue" evidence="7">
    <location>
        <position position="406"/>
    </location>
</feature>
<evidence type="ECO:0000256" key="3">
    <source>
        <dbReference type="ARBA" id="ARBA00022729"/>
    </source>
</evidence>
<dbReference type="EMBL" id="JAAFZH010000024">
    <property type="protein sequence ID" value="NDU99176.1"/>
    <property type="molecule type" value="Genomic_DNA"/>
</dbReference>
<sequence length="406" mass="42921">MLLFPFIALYTSLYRSRTVYRAASFLMGLVCLLALSTQTQAQSTIDLSVSKKVSNQNPALGDVLSYTVVVRNAPGTATATNIVVGDQLPTEGVTYVPASASLVRGTGTYTAATGQLNIGSIAPGDSAVLTLQATVIARGVWFNTAEVLSADQPDSDSQPNNQSLVEDDYSSVCFSVPLYWYAGDEFTVTIPTGYRGVTWYRNNQDVAIVSPDLAVINADSSLTIKSPGTYRFTATIASCPALNCCDIQVIQGPYGSLGDYVWVDTNKDGLQNDGPTGIDGVTVFLYDSTGTTKLDSTITAGGGKYLFDSLTDGSYKVRFIAPTSFTFTAKDVLSTPADSIDSDAGPDGFTRIYTIDTSKPVADTARNNPNVDAGIIPLPASLGDFVWVDTNKNGIQDASEPGIPGV</sequence>
<keyword evidence="8" id="KW-1185">Reference proteome</keyword>
<feature type="signal peptide" evidence="4">
    <location>
        <begin position="1"/>
        <end position="41"/>
    </location>
</feature>
<dbReference type="GO" id="GO:0005576">
    <property type="term" value="C:extracellular region"/>
    <property type="evidence" value="ECO:0007669"/>
    <property type="project" value="UniProtKB-SubCell"/>
</dbReference>
<dbReference type="InterPro" id="IPR047589">
    <property type="entry name" value="DUF11_rpt"/>
</dbReference>
<dbReference type="InterPro" id="IPR051417">
    <property type="entry name" value="SDr/BOS_complex"/>
</dbReference>
<dbReference type="Gene3D" id="2.60.40.10">
    <property type="entry name" value="Immunoglobulins"/>
    <property type="match status" value="3"/>
</dbReference>
<name>A0A6L9LF17_9BACT</name>
<protein>
    <submittedName>
        <fullName evidence="7">DUF11 domain-containing protein</fullName>
    </submittedName>
</protein>
<dbReference type="NCBIfam" id="TIGR01451">
    <property type="entry name" value="B_ant_repeat"/>
    <property type="match status" value="1"/>
</dbReference>
<accession>A0A6L9LF17</accession>
<dbReference type="AlphaFoldDB" id="A0A6L9LF17"/>
<dbReference type="Proteomes" id="UP000474175">
    <property type="component" value="Unassembled WGS sequence"/>
</dbReference>
<dbReference type="InterPro" id="IPR001434">
    <property type="entry name" value="OmcB-like_DUF11"/>
</dbReference>
<keyword evidence="2" id="KW-0964">Secreted</keyword>
<dbReference type="SUPFAM" id="SSF117074">
    <property type="entry name" value="Hypothetical protein PA1324"/>
    <property type="match status" value="2"/>
</dbReference>